<reference evidence="3 5" key="2">
    <citation type="journal article" date="2014" name="BMC Genomics">
        <title>An improved genome release (version Mt4.0) for the model legume Medicago truncatula.</title>
        <authorList>
            <person name="Tang H."/>
            <person name="Krishnakumar V."/>
            <person name="Bidwell S."/>
            <person name="Rosen B."/>
            <person name="Chan A."/>
            <person name="Zhou S."/>
            <person name="Gentzbittel L."/>
            <person name="Childs K.L."/>
            <person name="Yandell M."/>
            <person name="Gundlach H."/>
            <person name="Mayer K.F."/>
            <person name="Schwartz D.C."/>
            <person name="Town C.D."/>
        </authorList>
    </citation>
    <scope>GENOME REANNOTATION</scope>
    <source>
        <strain evidence="3">A17</strain>
        <strain evidence="4 5">cv. Jemalong A17</strain>
    </source>
</reference>
<evidence type="ECO:0000313" key="3">
    <source>
        <dbReference type="EMBL" id="KEH37673.1"/>
    </source>
</evidence>
<keyword evidence="5" id="KW-1185">Reference proteome</keyword>
<dbReference type="Pfam" id="PF07127">
    <property type="entry name" value="Nodulin_late"/>
    <property type="match status" value="1"/>
</dbReference>
<dbReference type="EnsemblPlants" id="KEH37673">
    <property type="protein sequence ID" value="KEH37673"/>
    <property type="gene ID" value="MTR_2g044310"/>
</dbReference>
<dbReference type="Proteomes" id="UP000002051">
    <property type="component" value="Chromosome 2"/>
</dbReference>
<reference evidence="4" key="3">
    <citation type="submission" date="2015-04" db="UniProtKB">
        <authorList>
            <consortium name="EnsemblPlants"/>
        </authorList>
    </citation>
    <scope>IDENTIFICATION</scope>
    <source>
        <strain evidence="4">cv. Jemalong A17</strain>
    </source>
</reference>
<gene>
    <name evidence="3" type="ordered locus">MTR_2g044310</name>
</gene>
<feature type="chain" id="PRO_5014500495" evidence="1">
    <location>
        <begin position="27"/>
        <end position="81"/>
    </location>
</feature>
<organism evidence="3 5">
    <name type="scientific">Medicago truncatula</name>
    <name type="common">Barrel medic</name>
    <name type="synonym">Medicago tribuloides</name>
    <dbReference type="NCBI Taxonomy" id="3880"/>
    <lineage>
        <taxon>Eukaryota</taxon>
        <taxon>Viridiplantae</taxon>
        <taxon>Streptophyta</taxon>
        <taxon>Embryophyta</taxon>
        <taxon>Tracheophyta</taxon>
        <taxon>Spermatophyta</taxon>
        <taxon>Magnoliopsida</taxon>
        <taxon>eudicotyledons</taxon>
        <taxon>Gunneridae</taxon>
        <taxon>Pentapetalae</taxon>
        <taxon>rosids</taxon>
        <taxon>fabids</taxon>
        <taxon>Fabales</taxon>
        <taxon>Fabaceae</taxon>
        <taxon>Papilionoideae</taxon>
        <taxon>50 kb inversion clade</taxon>
        <taxon>NPAAA clade</taxon>
        <taxon>Hologalegina</taxon>
        <taxon>IRL clade</taxon>
        <taxon>Trifolieae</taxon>
        <taxon>Medicago</taxon>
    </lineage>
</organism>
<proteinExistence type="predicted"/>
<dbReference type="HOGENOM" id="CLU_181053_0_2_1"/>
<feature type="domain" description="Late nodulin" evidence="2">
    <location>
        <begin position="1"/>
        <end position="55"/>
    </location>
</feature>
<evidence type="ECO:0000259" key="2">
    <source>
        <dbReference type="Pfam" id="PF07127"/>
    </source>
</evidence>
<dbReference type="InterPro" id="IPR009810">
    <property type="entry name" value="Nodulin_late_dom"/>
</dbReference>
<reference evidence="3 5" key="1">
    <citation type="journal article" date="2011" name="Nature">
        <title>The Medicago genome provides insight into the evolution of rhizobial symbioses.</title>
        <authorList>
            <person name="Young N.D."/>
            <person name="Debelle F."/>
            <person name="Oldroyd G.E."/>
            <person name="Geurts R."/>
            <person name="Cannon S.B."/>
            <person name="Udvardi M.K."/>
            <person name="Benedito V.A."/>
            <person name="Mayer K.F."/>
            <person name="Gouzy J."/>
            <person name="Schoof H."/>
            <person name="Van de Peer Y."/>
            <person name="Proost S."/>
            <person name="Cook D.R."/>
            <person name="Meyers B.C."/>
            <person name="Spannagl M."/>
            <person name="Cheung F."/>
            <person name="De Mita S."/>
            <person name="Krishnakumar V."/>
            <person name="Gundlach H."/>
            <person name="Zhou S."/>
            <person name="Mudge J."/>
            <person name="Bharti A.K."/>
            <person name="Murray J.D."/>
            <person name="Naoumkina M.A."/>
            <person name="Rosen B."/>
            <person name="Silverstein K.A."/>
            <person name="Tang H."/>
            <person name="Rombauts S."/>
            <person name="Zhao P.X."/>
            <person name="Zhou P."/>
            <person name="Barbe V."/>
            <person name="Bardou P."/>
            <person name="Bechner M."/>
            <person name="Bellec A."/>
            <person name="Berger A."/>
            <person name="Berges H."/>
            <person name="Bidwell S."/>
            <person name="Bisseling T."/>
            <person name="Choisne N."/>
            <person name="Couloux A."/>
            <person name="Denny R."/>
            <person name="Deshpande S."/>
            <person name="Dai X."/>
            <person name="Doyle J.J."/>
            <person name="Dudez A.M."/>
            <person name="Farmer A.D."/>
            <person name="Fouteau S."/>
            <person name="Franken C."/>
            <person name="Gibelin C."/>
            <person name="Gish J."/>
            <person name="Goldstein S."/>
            <person name="Gonzalez A.J."/>
            <person name="Green P.J."/>
            <person name="Hallab A."/>
            <person name="Hartog M."/>
            <person name="Hua A."/>
            <person name="Humphray S.J."/>
            <person name="Jeong D.H."/>
            <person name="Jing Y."/>
            <person name="Jocker A."/>
            <person name="Kenton S.M."/>
            <person name="Kim D.J."/>
            <person name="Klee K."/>
            <person name="Lai H."/>
            <person name="Lang C."/>
            <person name="Lin S."/>
            <person name="Macmil S.L."/>
            <person name="Magdelenat G."/>
            <person name="Matthews L."/>
            <person name="McCorrison J."/>
            <person name="Monaghan E.L."/>
            <person name="Mun J.H."/>
            <person name="Najar F.Z."/>
            <person name="Nicholson C."/>
            <person name="Noirot C."/>
            <person name="O'Bleness M."/>
            <person name="Paule C.R."/>
            <person name="Poulain J."/>
            <person name="Prion F."/>
            <person name="Qin B."/>
            <person name="Qu C."/>
            <person name="Retzel E.F."/>
            <person name="Riddle C."/>
            <person name="Sallet E."/>
            <person name="Samain S."/>
            <person name="Samson N."/>
            <person name="Sanders I."/>
            <person name="Saurat O."/>
            <person name="Scarpelli C."/>
            <person name="Schiex T."/>
            <person name="Segurens B."/>
            <person name="Severin A.J."/>
            <person name="Sherrier D.J."/>
            <person name="Shi R."/>
            <person name="Sims S."/>
            <person name="Singer S.R."/>
            <person name="Sinharoy S."/>
            <person name="Sterck L."/>
            <person name="Viollet A."/>
            <person name="Wang B.B."/>
            <person name="Wang K."/>
            <person name="Wang M."/>
            <person name="Wang X."/>
            <person name="Warfsmann J."/>
            <person name="Weissenbach J."/>
            <person name="White D.D."/>
            <person name="White J.D."/>
            <person name="Wiley G.B."/>
            <person name="Wincker P."/>
            <person name="Xing Y."/>
            <person name="Yang L."/>
            <person name="Yao Z."/>
            <person name="Ying F."/>
            <person name="Zhai J."/>
            <person name="Zhou L."/>
            <person name="Zuber A."/>
            <person name="Denarie J."/>
            <person name="Dixon R.A."/>
            <person name="May G.D."/>
            <person name="Schwartz D.C."/>
            <person name="Rogers J."/>
            <person name="Quetier F."/>
            <person name="Town C.D."/>
            <person name="Roe B.A."/>
        </authorList>
    </citation>
    <scope>NUCLEOTIDE SEQUENCE [LARGE SCALE GENOMIC DNA]</scope>
    <source>
        <strain evidence="3">A17</strain>
        <strain evidence="4 5">cv. Jemalong A17</strain>
    </source>
</reference>
<accession>A0A072V8H8</accession>
<dbReference type="EMBL" id="CM001218">
    <property type="protein sequence ID" value="KEH37673.1"/>
    <property type="molecule type" value="Genomic_DNA"/>
</dbReference>
<evidence type="ECO:0000256" key="1">
    <source>
        <dbReference type="SAM" id="SignalP"/>
    </source>
</evidence>
<evidence type="ECO:0000313" key="4">
    <source>
        <dbReference type="EnsemblPlants" id="KEH37673"/>
    </source>
</evidence>
<name>A0A072V8H8_MEDTR</name>
<dbReference type="GO" id="GO:0046872">
    <property type="term" value="F:metal ion binding"/>
    <property type="evidence" value="ECO:0007669"/>
    <property type="project" value="InterPro"/>
</dbReference>
<feature type="signal peptide" evidence="1">
    <location>
        <begin position="1"/>
        <end position="26"/>
    </location>
</feature>
<dbReference type="AlphaFoldDB" id="A0A072V8H8"/>
<protein>
    <submittedName>
        <fullName evidence="3">Nodule Cysteine-Rich (NCR) secreted peptide</fullName>
    </submittedName>
</protein>
<keyword evidence="1" id="KW-0732">Signal</keyword>
<sequence>MAKLTKFFYVMIHFISLLLITTNVHAYDDCYNHAECKTKIKCVLPRIAECVRFKCDCVRLNVPRTPWSTRPENAHKPYKEE</sequence>
<evidence type="ECO:0000313" key="5">
    <source>
        <dbReference type="Proteomes" id="UP000002051"/>
    </source>
</evidence>